<proteinExistence type="predicted"/>
<keyword evidence="3" id="KW-1185">Reference proteome</keyword>
<dbReference type="InParanoid" id="A0A165K7R1"/>
<evidence type="ECO:0000313" key="3">
    <source>
        <dbReference type="Proteomes" id="UP000077266"/>
    </source>
</evidence>
<organism evidence="2 3">
    <name type="scientific">Exidia glandulosa HHB12029</name>
    <dbReference type="NCBI Taxonomy" id="1314781"/>
    <lineage>
        <taxon>Eukaryota</taxon>
        <taxon>Fungi</taxon>
        <taxon>Dikarya</taxon>
        <taxon>Basidiomycota</taxon>
        <taxon>Agaricomycotina</taxon>
        <taxon>Agaricomycetes</taxon>
        <taxon>Auriculariales</taxon>
        <taxon>Exidiaceae</taxon>
        <taxon>Exidia</taxon>
    </lineage>
</organism>
<gene>
    <name evidence="2" type="ORF">EXIGLDRAFT_706332</name>
</gene>
<evidence type="ECO:0000313" key="2">
    <source>
        <dbReference type="EMBL" id="KZV95925.1"/>
    </source>
</evidence>
<keyword evidence="1" id="KW-0732">Signal</keyword>
<dbReference type="OrthoDB" id="3245657at2759"/>
<feature type="signal peptide" evidence="1">
    <location>
        <begin position="1"/>
        <end position="23"/>
    </location>
</feature>
<evidence type="ECO:0000256" key="1">
    <source>
        <dbReference type="SAM" id="SignalP"/>
    </source>
</evidence>
<dbReference type="Proteomes" id="UP000077266">
    <property type="component" value="Unassembled WGS sequence"/>
</dbReference>
<dbReference type="AlphaFoldDB" id="A0A165K7R1"/>
<sequence length="177" mass="19613">MQTYTLALALWIIAPYSISMALACKVNVTIDDTFGDERTGQVPIYTSATAWGESAPVCRCDMNPDPAQMHNQTWHVHESRPGQIPANITFTFRVVANARMTILSPDTRLAFYLDGDLYSPTTFFQAPSNDTTGEGYNYNQLVFSNTSLPHGKRTMLMSSLTTSDSGSIVLFDYAVYT</sequence>
<accession>A0A165K7R1</accession>
<dbReference type="EMBL" id="KV425949">
    <property type="protein sequence ID" value="KZV95925.1"/>
    <property type="molecule type" value="Genomic_DNA"/>
</dbReference>
<name>A0A165K7R1_EXIGL</name>
<feature type="chain" id="PRO_5007860605" description="Galactose-binding like protein" evidence="1">
    <location>
        <begin position="24"/>
        <end position="177"/>
    </location>
</feature>
<evidence type="ECO:0008006" key="4">
    <source>
        <dbReference type="Google" id="ProtNLM"/>
    </source>
</evidence>
<reference evidence="2 3" key="1">
    <citation type="journal article" date="2016" name="Mol. Biol. Evol.">
        <title>Comparative Genomics of Early-Diverging Mushroom-Forming Fungi Provides Insights into the Origins of Lignocellulose Decay Capabilities.</title>
        <authorList>
            <person name="Nagy L.G."/>
            <person name="Riley R."/>
            <person name="Tritt A."/>
            <person name="Adam C."/>
            <person name="Daum C."/>
            <person name="Floudas D."/>
            <person name="Sun H."/>
            <person name="Yadav J.S."/>
            <person name="Pangilinan J."/>
            <person name="Larsson K.H."/>
            <person name="Matsuura K."/>
            <person name="Barry K."/>
            <person name="Labutti K."/>
            <person name="Kuo R."/>
            <person name="Ohm R.A."/>
            <person name="Bhattacharya S.S."/>
            <person name="Shirouzu T."/>
            <person name="Yoshinaga Y."/>
            <person name="Martin F.M."/>
            <person name="Grigoriev I.V."/>
            <person name="Hibbett D.S."/>
        </authorList>
    </citation>
    <scope>NUCLEOTIDE SEQUENCE [LARGE SCALE GENOMIC DNA]</scope>
    <source>
        <strain evidence="2 3">HHB12029</strain>
    </source>
</reference>
<protein>
    <recommendedName>
        <fullName evidence="4">Galactose-binding like protein</fullName>
    </recommendedName>
</protein>